<evidence type="ECO:0000256" key="1">
    <source>
        <dbReference type="ARBA" id="ARBA00006865"/>
    </source>
</evidence>
<evidence type="ECO:0000259" key="4">
    <source>
        <dbReference type="PROSITE" id="PS51762"/>
    </source>
</evidence>
<dbReference type="Proteomes" id="UP001610063">
    <property type="component" value="Unassembled WGS sequence"/>
</dbReference>
<organism evidence="5 6">
    <name type="scientific">Marinoscillum luteum</name>
    <dbReference type="NCBI Taxonomy" id="861051"/>
    <lineage>
        <taxon>Bacteria</taxon>
        <taxon>Pseudomonadati</taxon>
        <taxon>Bacteroidota</taxon>
        <taxon>Cytophagia</taxon>
        <taxon>Cytophagales</taxon>
        <taxon>Reichenbachiellaceae</taxon>
        <taxon>Marinoscillum</taxon>
    </lineage>
</organism>
<keyword evidence="6" id="KW-1185">Reference proteome</keyword>
<dbReference type="InterPro" id="IPR003343">
    <property type="entry name" value="Big_2"/>
</dbReference>
<dbReference type="SUPFAM" id="SSF49373">
    <property type="entry name" value="Invasin/intimin cell-adhesion fragments"/>
    <property type="match status" value="1"/>
</dbReference>
<name>A0ABW7N591_9BACT</name>
<dbReference type="SUPFAM" id="SSF49785">
    <property type="entry name" value="Galactose-binding domain-like"/>
    <property type="match status" value="2"/>
</dbReference>
<dbReference type="Pfam" id="PF02368">
    <property type="entry name" value="Big_2"/>
    <property type="match status" value="1"/>
</dbReference>
<evidence type="ECO:0000313" key="5">
    <source>
        <dbReference type="EMBL" id="MFH6982560.1"/>
    </source>
</evidence>
<evidence type="ECO:0000313" key="6">
    <source>
        <dbReference type="Proteomes" id="UP001610063"/>
    </source>
</evidence>
<dbReference type="Gene3D" id="2.60.120.200">
    <property type="match status" value="2"/>
</dbReference>
<feature type="domain" description="CBM6" evidence="3">
    <location>
        <begin position="785"/>
        <end position="911"/>
    </location>
</feature>
<proteinExistence type="inferred from homology"/>
<dbReference type="SUPFAM" id="SSF49899">
    <property type="entry name" value="Concanavalin A-like lectins/glucanases"/>
    <property type="match status" value="1"/>
</dbReference>
<dbReference type="CDD" id="cd08023">
    <property type="entry name" value="GH16_laminarinase_like"/>
    <property type="match status" value="1"/>
</dbReference>
<dbReference type="PROSITE" id="PS51175">
    <property type="entry name" value="CBM6"/>
    <property type="match status" value="1"/>
</dbReference>
<dbReference type="PANTHER" id="PTHR10963:SF55">
    <property type="entry name" value="GLYCOSIDE HYDROLASE FAMILY 16 PROTEIN"/>
    <property type="match status" value="1"/>
</dbReference>
<dbReference type="InterPro" id="IPR005084">
    <property type="entry name" value="CBM6"/>
</dbReference>
<dbReference type="Pfam" id="PF03422">
    <property type="entry name" value="CBM_6"/>
    <property type="match status" value="1"/>
</dbReference>
<dbReference type="NCBIfam" id="TIGR04183">
    <property type="entry name" value="Por_Secre_tail"/>
    <property type="match status" value="1"/>
</dbReference>
<comment type="caution">
    <text evidence="5">The sequence shown here is derived from an EMBL/GenBank/DDBJ whole genome shotgun (WGS) entry which is preliminary data.</text>
</comment>
<reference evidence="5 6" key="1">
    <citation type="journal article" date="2013" name="Int. J. Syst. Evol. Microbiol.">
        <title>Marinoscillum luteum sp. nov., isolated from marine sediment.</title>
        <authorList>
            <person name="Cha I.T."/>
            <person name="Park S.J."/>
            <person name="Kim S.J."/>
            <person name="Kim J.G."/>
            <person name="Jung M.Y."/>
            <person name="Shin K.S."/>
            <person name="Kwon K.K."/>
            <person name="Yang S.H."/>
            <person name="Seo Y.S."/>
            <person name="Rhee S.K."/>
        </authorList>
    </citation>
    <scope>NUCLEOTIDE SEQUENCE [LARGE SCALE GENOMIC DNA]</scope>
    <source>
        <strain evidence="5 6">KCTC 23939</strain>
    </source>
</reference>
<protein>
    <submittedName>
        <fullName evidence="5">Carbohydrate-binding protein</fullName>
    </submittedName>
</protein>
<dbReference type="PROSITE" id="PS51762">
    <property type="entry name" value="GH16_2"/>
    <property type="match status" value="1"/>
</dbReference>
<dbReference type="SMART" id="SM00635">
    <property type="entry name" value="BID_2"/>
    <property type="match status" value="1"/>
</dbReference>
<dbReference type="InterPro" id="IPR000757">
    <property type="entry name" value="Beta-glucanase-like"/>
</dbReference>
<dbReference type="InterPro" id="IPR026444">
    <property type="entry name" value="Secre_tail"/>
</dbReference>
<accession>A0ABW7N591</accession>
<dbReference type="Gene3D" id="2.60.40.1080">
    <property type="match status" value="1"/>
</dbReference>
<feature type="domain" description="GH16" evidence="4">
    <location>
        <begin position="5"/>
        <end position="303"/>
    </location>
</feature>
<dbReference type="Pfam" id="PF00722">
    <property type="entry name" value="Glyco_hydro_16"/>
    <property type="match status" value="1"/>
</dbReference>
<dbReference type="Gene3D" id="2.60.120.430">
    <property type="entry name" value="Galactose-binding lectin"/>
    <property type="match status" value="1"/>
</dbReference>
<comment type="similarity">
    <text evidence="1">Belongs to the glycosyl hydrolase 16 family.</text>
</comment>
<dbReference type="InterPro" id="IPR050546">
    <property type="entry name" value="Glycosyl_Hydrlase_16"/>
</dbReference>
<evidence type="ECO:0000259" key="3">
    <source>
        <dbReference type="PROSITE" id="PS51175"/>
    </source>
</evidence>
<dbReference type="CDD" id="cd04080">
    <property type="entry name" value="CBM6_cellulase-like"/>
    <property type="match status" value="1"/>
</dbReference>
<dbReference type="Gene3D" id="2.60.120.260">
    <property type="entry name" value="Galactose-binding domain-like"/>
    <property type="match status" value="1"/>
</dbReference>
<dbReference type="EMBL" id="JBIPKE010000012">
    <property type="protein sequence ID" value="MFH6982560.1"/>
    <property type="molecule type" value="Genomic_DNA"/>
</dbReference>
<dbReference type="InterPro" id="IPR006584">
    <property type="entry name" value="Cellulose-bd_IV"/>
</dbReference>
<gene>
    <name evidence="5" type="ORF">ACHKAR_03875</name>
</gene>
<keyword evidence="2" id="KW-0732">Signal</keyword>
<sequence length="1112" mass="117510">MTPITISNQYIRPLLVLILLLSGLLLAKAQVGNVLWEDNFDTFNTDIWTPNVGDGCPGLCGWGNAELEYYHGNNVSIEAIPGESGNNALVLEARNESMGSQSFTSGKVDTEGKLSIHYGLIEVRMRVPNLETGLWPAAWLLGTVNQAWPAKGEIDMMEMGHKAEERTRQGYPGVSSNNFVGANAIFQTEDGGYGSIAYDVDYNQPYVPANALSNRFVTYRLYWEPTQMRFAVEDNGTEYDLYTNPLPLDPDGVTAAFTRPFFMLLNLAVGGNFTDAANSGAVTAPIPAKMYIDYVRVSEWNGHGEVAFDYGALSPEAGTFGVYTDDTPTNNELVFGSDAAIYAWGGTVQEGTTPAYEGSNVIAWETTTANSWFGGGVTSLYGKNMSGFVENGSMKFRIKIPANVSFRIGITDNYTNEQYINFPAGVNQYGLVRNGEWGQVEIPLEDFTGLVAFQNLGYLFAITSLDGSLPASTFQFAIDDIYWTDGNGSNVPVTGVSVSPGTASLEPGETQQLTATVTPSGATNPGVSWSTNNATVATVNSSGLVTAQSAGNATITVTTTDGGYTASSNITVTNPAGGLPSPWQSQDIGAVAATGSASYSSGTFTVNGSGSDIWGTTDEFHYVYQSLTGDGVITAQVNSMTNTDVWAKAGVMIRESLAGNSKHALTAITPTGTSAFQRRTATGGSSSHTGGPTANAPYWVKLERAGDTFTSSVSANGSTWTTVGTATISMGSTVYAGLITTSHNDGTLCTATMSNVSLTTGNPVTYAPLPGIVQSEDYKEGGEGVGYHDTSAGNTGGGYRTDDVDIEATGDTGGGFNIGWVDAGEWLEYDITSTVASYELSVRVASPSGAGRLHIEVDGINITGTIAVPNTGSWQSYTTVTVPGIAISPGNHSLRVVFDAAGLNLNYVEAVEETSTPSGCTQSGPNGDYTVDISEDASNPSLTFIPGPAGTGTPTTILYYGTDPNGTYPGYGVSPNSPHTINAANGQTIYFYYTYSVPEGGERNSSANRHSFVVGNCSSSGARVASTPADLVINSDLTVFPNPVKDIVTLKTETKGYDRIQVLDISGRVRRDLKISGDHDEFQINLNGLSAGNYFIRISGAGETKVRRIIKQ</sequence>
<dbReference type="SMART" id="SM00606">
    <property type="entry name" value="CBD_IV"/>
    <property type="match status" value="1"/>
</dbReference>
<dbReference type="InterPro" id="IPR008979">
    <property type="entry name" value="Galactose-bd-like_sf"/>
</dbReference>
<dbReference type="Pfam" id="PF18962">
    <property type="entry name" value="Por_Secre_tail"/>
    <property type="match status" value="1"/>
</dbReference>
<dbReference type="RefSeq" id="WP_395416250.1">
    <property type="nucleotide sequence ID" value="NZ_JBIPKE010000012.1"/>
</dbReference>
<evidence type="ECO:0000256" key="2">
    <source>
        <dbReference type="ARBA" id="ARBA00022729"/>
    </source>
</evidence>
<dbReference type="InterPro" id="IPR013320">
    <property type="entry name" value="ConA-like_dom_sf"/>
</dbReference>
<dbReference type="PANTHER" id="PTHR10963">
    <property type="entry name" value="GLYCOSYL HYDROLASE-RELATED"/>
    <property type="match status" value="1"/>
</dbReference>
<dbReference type="InterPro" id="IPR008964">
    <property type="entry name" value="Invasin/intimin_cell_adhesion"/>
</dbReference>